<reference evidence="1 2" key="1">
    <citation type="journal article" date="2011" name="Proc. Natl. Acad. Sci. U.S.A.">
        <title>Comparative genomics of xylose-fermenting fungi for enhanced biofuel production.</title>
        <authorList>
            <person name="Wohlbach D.J."/>
            <person name="Kuo A."/>
            <person name="Sato T.K."/>
            <person name="Potts K.M."/>
            <person name="Salamov A.A."/>
            <person name="LaButti K.M."/>
            <person name="Sun H."/>
            <person name="Clum A."/>
            <person name="Pangilinan J.L."/>
            <person name="Lindquist E.A."/>
            <person name="Lucas S."/>
            <person name="Lapidus A."/>
            <person name="Jin M."/>
            <person name="Gunawan C."/>
            <person name="Balan V."/>
            <person name="Dale B.E."/>
            <person name="Jeffries T.W."/>
            <person name="Zinkel R."/>
            <person name="Barry K.W."/>
            <person name="Grigoriev I.V."/>
            <person name="Gasch A.P."/>
        </authorList>
    </citation>
    <scope>NUCLEOTIDE SEQUENCE [LARGE SCALE GENOMIC DNA]</scope>
    <source>
        <strain evidence="2">NRRL Y-27907 / 11-Y1</strain>
    </source>
</reference>
<dbReference type="GeneID" id="18871290"/>
<evidence type="ECO:0000313" key="1">
    <source>
        <dbReference type="EMBL" id="EGW33863.1"/>
    </source>
</evidence>
<accession>G3AJG0</accession>
<dbReference type="eggNOG" id="ENOG502RQJA">
    <property type="taxonomic scope" value="Eukaryota"/>
</dbReference>
<dbReference type="EMBL" id="GL996500">
    <property type="protein sequence ID" value="EGW33863.1"/>
    <property type="molecule type" value="Genomic_DNA"/>
</dbReference>
<keyword evidence="2" id="KW-1185">Reference proteome</keyword>
<protein>
    <submittedName>
        <fullName evidence="1">Uncharacterized protein</fullName>
    </submittedName>
</protein>
<name>G3AJG0_SPAPN</name>
<dbReference type="Proteomes" id="UP000000709">
    <property type="component" value="Unassembled WGS sequence"/>
</dbReference>
<organism evidence="2">
    <name type="scientific">Spathaspora passalidarum (strain NRRL Y-27907 / 11-Y1)</name>
    <dbReference type="NCBI Taxonomy" id="619300"/>
    <lineage>
        <taxon>Eukaryota</taxon>
        <taxon>Fungi</taxon>
        <taxon>Dikarya</taxon>
        <taxon>Ascomycota</taxon>
        <taxon>Saccharomycotina</taxon>
        <taxon>Pichiomycetes</taxon>
        <taxon>Debaryomycetaceae</taxon>
        <taxon>Spathaspora</taxon>
    </lineage>
</organism>
<evidence type="ECO:0000313" key="2">
    <source>
        <dbReference type="Proteomes" id="UP000000709"/>
    </source>
</evidence>
<dbReference type="KEGG" id="spaa:SPAPADRAFT_48968"/>
<dbReference type="HOGENOM" id="CLU_1994028_0_0_1"/>
<dbReference type="OrthoDB" id="4022833at2759"/>
<dbReference type="InParanoid" id="G3AJG0"/>
<dbReference type="RefSeq" id="XP_007373447.1">
    <property type="nucleotide sequence ID" value="XM_007373385.1"/>
</dbReference>
<proteinExistence type="predicted"/>
<dbReference type="AlphaFoldDB" id="G3AJG0"/>
<sequence length="125" mass="14029">MESDAEFQTCCSKLNDEFGFGTGNIRVQDIGSTQPSQVVSSYPAPVEFTYPAPVEFTYPAISTALPTNIYHPFIAPQVQTPNLPLQELTDLKKLTNSELRAMIRESLQNPYFLDLVTRLDKIIED</sequence>
<gene>
    <name evidence="1" type="ORF">SPAPADRAFT_48968</name>
</gene>